<evidence type="ECO:0000313" key="3">
    <source>
        <dbReference type="Proteomes" id="UP001632038"/>
    </source>
</evidence>
<keyword evidence="3" id="KW-1185">Reference proteome</keyword>
<dbReference type="EMBL" id="JAVIJP010000078">
    <property type="protein sequence ID" value="KAL3618740.1"/>
    <property type="molecule type" value="Genomic_DNA"/>
</dbReference>
<feature type="compositionally biased region" description="Basic residues" evidence="1">
    <location>
        <begin position="125"/>
        <end position="136"/>
    </location>
</feature>
<protein>
    <submittedName>
        <fullName evidence="2">Uncharacterized protein</fullName>
    </submittedName>
</protein>
<dbReference type="AlphaFoldDB" id="A0ABD3BMT6"/>
<gene>
    <name evidence="2" type="ORF">CASFOL_037402</name>
</gene>
<organism evidence="2 3">
    <name type="scientific">Castilleja foliolosa</name>
    <dbReference type="NCBI Taxonomy" id="1961234"/>
    <lineage>
        <taxon>Eukaryota</taxon>
        <taxon>Viridiplantae</taxon>
        <taxon>Streptophyta</taxon>
        <taxon>Embryophyta</taxon>
        <taxon>Tracheophyta</taxon>
        <taxon>Spermatophyta</taxon>
        <taxon>Magnoliopsida</taxon>
        <taxon>eudicotyledons</taxon>
        <taxon>Gunneridae</taxon>
        <taxon>Pentapetalae</taxon>
        <taxon>asterids</taxon>
        <taxon>lamiids</taxon>
        <taxon>Lamiales</taxon>
        <taxon>Orobanchaceae</taxon>
        <taxon>Pedicularideae</taxon>
        <taxon>Castillejinae</taxon>
        <taxon>Castilleja</taxon>
    </lineage>
</organism>
<dbReference type="Proteomes" id="UP001632038">
    <property type="component" value="Unassembled WGS sequence"/>
</dbReference>
<reference evidence="3" key="1">
    <citation type="journal article" date="2024" name="IScience">
        <title>Strigolactones Initiate the Formation of Haustorium-like Structures in Castilleja.</title>
        <authorList>
            <person name="Buerger M."/>
            <person name="Peterson D."/>
            <person name="Chory J."/>
        </authorList>
    </citation>
    <scope>NUCLEOTIDE SEQUENCE [LARGE SCALE GENOMIC DNA]</scope>
</reference>
<evidence type="ECO:0000256" key="1">
    <source>
        <dbReference type="SAM" id="MobiDB-lite"/>
    </source>
</evidence>
<proteinExistence type="predicted"/>
<feature type="compositionally biased region" description="Polar residues" evidence="1">
    <location>
        <begin position="55"/>
        <end position="65"/>
    </location>
</feature>
<evidence type="ECO:0000313" key="2">
    <source>
        <dbReference type="EMBL" id="KAL3618740.1"/>
    </source>
</evidence>
<feature type="region of interest" description="Disordered" evidence="1">
    <location>
        <begin position="116"/>
        <end position="136"/>
    </location>
</feature>
<comment type="caution">
    <text evidence="2">The sequence shown here is derived from an EMBL/GenBank/DDBJ whole genome shotgun (WGS) entry which is preliminary data.</text>
</comment>
<feature type="compositionally biased region" description="Acidic residues" evidence="1">
    <location>
        <begin position="92"/>
        <end position="102"/>
    </location>
</feature>
<sequence>MEIEDSLSLMDRRVLFEIKCPSIKSNKDLLHYKVTRVAVDEEIFDIYAANYTPTKGSTNDCQNELNDTDNENASDVEEGIKLSEGKEKLEFEENLEDEDAETVDTVTLKDLKEKKNTGTDAKYSSKSKRVKVKHDK</sequence>
<feature type="compositionally biased region" description="Basic and acidic residues" evidence="1">
    <location>
        <begin position="78"/>
        <end position="91"/>
    </location>
</feature>
<feature type="region of interest" description="Disordered" evidence="1">
    <location>
        <begin position="55"/>
        <end position="102"/>
    </location>
</feature>
<accession>A0ABD3BMT6</accession>
<name>A0ABD3BMT6_9LAMI</name>
<feature type="compositionally biased region" description="Acidic residues" evidence="1">
    <location>
        <begin position="66"/>
        <end position="77"/>
    </location>
</feature>